<dbReference type="OrthoDB" id="2880511at2"/>
<sequence>MKYIKPKIAKKKVTWNISEKTMTILTYYSKYSKYKEEEVVDMFLENLLTDHGFVYWINKQRNKKKIEAILRDCELVNGLEGLNQNAET</sequence>
<dbReference type="Proteomes" id="UP000184447">
    <property type="component" value="Unassembled WGS sequence"/>
</dbReference>
<name>A0A1M5RQH4_9CLOT</name>
<dbReference type="STRING" id="1121316.SAMN02745207_00658"/>
<evidence type="ECO:0000313" key="2">
    <source>
        <dbReference type="Proteomes" id="UP000184447"/>
    </source>
</evidence>
<keyword evidence="2" id="KW-1185">Reference proteome</keyword>
<dbReference type="AlphaFoldDB" id="A0A1M5RQH4"/>
<accession>A0A1M5RQH4</accession>
<dbReference type="EMBL" id="FQXM01000003">
    <property type="protein sequence ID" value="SHH28456.1"/>
    <property type="molecule type" value="Genomic_DNA"/>
</dbReference>
<gene>
    <name evidence="1" type="ORF">SAMN02745207_00658</name>
</gene>
<organism evidence="1 2">
    <name type="scientific">Clostridium grantii DSM 8605</name>
    <dbReference type="NCBI Taxonomy" id="1121316"/>
    <lineage>
        <taxon>Bacteria</taxon>
        <taxon>Bacillati</taxon>
        <taxon>Bacillota</taxon>
        <taxon>Clostridia</taxon>
        <taxon>Eubacteriales</taxon>
        <taxon>Clostridiaceae</taxon>
        <taxon>Clostridium</taxon>
    </lineage>
</organism>
<proteinExistence type="predicted"/>
<reference evidence="1 2" key="1">
    <citation type="submission" date="2016-11" db="EMBL/GenBank/DDBJ databases">
        <authorList>
            <person name="Jaros S."/>
            <person name="Januszkiewicz K."/>
            <person name="Wedrychowicz H."/>
        </authorList>
    </citation>
    <scope>NUCLEOTIDE SEQUENCE [LARGE SCALE GENOMIC DNA]</scope>
    <source>
        <strain evidence="1 2">DSM 8605</strain>
    </source>
</reference>
<protein>
    <submittedName>
        <fullName evidence="1">Uncharacterized protein</fullName>
    </submittedName>
</protein>
<evidence type="ECO:0000313" key="1">
    <source>
        <dbReference type="EMBL" id="SHH28456.1"/>
    </source>
</evidence>
<dbReference type="RefSeq" id="WP_073336968.1">
    <property type="nucleotide sequence ID" value="NZ_FQXM01000003.1"/>
</dbReference>